<name>A0A3G1KR06_FORW1</name>
<evidence type="ECO:0000256" key="7">
    <source>
        <dbReference type="ARBA" id="ARBA00023136"/>
    </source>
</evidence>
<dbReference type="PANTHER" id="PTHR43553:SF24">
    <property type="entry name" value="ENERGY-COUPLING FACTOR TRANSPORTER ATP-BINDING PROTEIN ECFA1"/>
    <property type="match status" value="1"/>
</dbReference>
<reference evidence="9 10" key="1">
    <citation type="submission" date="2016-10" db="EMBL/GenBank/DDBJ databases">
        <title>Complete Genome Sequence of Peptococcaceae strain DCMF.</title>
        <authorList>
            <person name="Edwards R.J."/>
            <person name="Holland S.I."/>
            <person name="Deshpande N.P."/>
            <person name="Wong Y.K."/>
            <person name="Ertan H."/>
            <person name="Manefield M."/>
            <person name="Russell T.L."/>
            <person name="Lee M.J."/>
        </authorList>
    </citation>
    <scope>NUCLEOTIDE SEQUENCE [LARGE SCALE GENOMIC DNA]</scope>
    <source>
        <strain evidence="9 10">DCMF</strain>
    </source>
</reference>
<keyword evidence="6" id="KW-1278">Translocase</keyword>
<dbReference type="SMART" id="SM00382">
    <property type="entry name" value="AAA"/>
    <property type="match status" value="1"/>
</dbReference>
<evidence type="ECO:0000256" key="6">
    <source>
        <dbReference type="ARBA" id="ARBA00022967"/>
    </source>
</evidence>
<accession>A0A3G1KR06</accession>
<evidence type="ECO:0000256" key="5">
    <source>
        <dbReference type="ARBA" id="ARBA00022840"/>
    </source>
</evidence>
<keyword evidence="2" id="KW-0813">Transport</keyword>
<dbReference type="InterPro" id="IPR003439">
    <property type="entry name" value="ABC_transporter-like_ATP-bd"/>
</dbReference>
<evidence type="ECO:0000256" key="4">
    <source>
        <dbReference type="ARBA" id="ARBA00022741"/>
    </source>
</evidence>
<keyword evidence="5 9" id="KW-0067">ATP-binding</keyword>
<keyword evidence="10" id="KW-1185">Reference proteome</keyword>
<comment type="similarity">
    <text evidence="1">Belongs to the ABC transporter superfamily.</text>
</comment>
<keyword evidence="3" id="KW-1003">Cell membrane</keyword>
<keyword evidence="4" id="KW-0547">Nucleotide-binding</keyword>
<dbReference type="GO" id="GO:0005524">
    <property type="term" value="F:ATP binding"/>
    <property type="evidence" value="ECO:0007669"/>
    <property type="project" value="UniProtKB-KW"/>
</dbReference>
<dbReference type="InterPro" id="IPR050095">
    <property type="entry name" value="ECF_ABC_transporter_ATP-bd"/>
</dbReference>
<dbReference type="PANTHER" id="PTHR43553">
    <property type="entry name" value="HEAVY METAL TRANSPORTER"/>
    <property type="match status" value="1"/>
</dbReference>
<gene>
    <name evidence="9" type="ORF">DCMF_09135</name>
</gene>
<dbReference type="CDD" id="cd03225">
    <property type="entry name" value="ABC_cobalt_CbiO_domain1"/>
    <property type="match status" value="1"/>
</dbReference>
<dbReference type="PROSITE" id="PS50893">
    <property type="entry name" value="ABC_TRANSPORTER_2"/>
    <property type="match status" value="1"/>
</dbReference>
<evidence type="ECO:0000313" key="9">
    <source>
        <dbReference type="EMBL" id="ATW24912.1"/>
    </source>
</evidence>
<organism evidence="9 10">
    <name type="scientific">Formimonas warabiya</name>
    <dbReference type="NCBI Taxonomy" id="1761012"/>
    <lineage>
        <taxon>Bacteria</taxon>
        <taxon>Bacillati</taxon>
        <taxon>Bacillota</taxon>
        <taxon>Clostridia</taxon>
        <taxon>Eubacteriales</taxon>
        <taxon>Peptococcaceae</taxon>
        <taxon>Candidatus Formimonas</taxon>
    </lineage>
</organism>
<dbReference type="GO" id="GO:0016887">
    <property type="term" value="F:ATP hydrolysis activity"/>
    <property type="evidence" value="ECO:0007669"/>
    <property type="project" value="InterPro"/>
</dbReference>
<keyword evidence="7" id="KW-0472">Membrane</keyword>
<dbReference type="Pfam" id="PF00005">
    <property type="entry name" value="ABC_tran"/>
    <property type="match status" value="1"/>
</dbReference>
<dbReference type="InterPro" id="IPR015856">
    <property type="entry name" value="ABC_transpr_CbiO/EcfA_su"/>
</dbReference>
<dbReference type="KEGG" id="fwa:DCMF_09135"/>
<dbReference type="InterPro" id="IPR027417">
    <property type="entry name" value="P-loop_NTPase"/>
</dbReference>
<evidence type="ECO:0000313" key="10">
    <source>
        <dbReference type="Proteomes" id="UP000323521"/>
    </source>
</evidence>
<proteinExistence type="inferred from homology"/>
<dbReference type="Proteomes" id="UP000323521">
    <property type="component" value="Chromosome"/>
</dbReference>
<dbReference type="InterPro" id="IPR003593">
    <property type="entry name" value="AAA+_ATPase"/>
</dbReference>
<dbReference type="OrthoDB" id="9784332at2"/>
<dbReference type="GO" id="GO:0042626">
    <property type="term" value="F:ATPase-coupled transmembrane transporter activity"/>
    <property type="evidence" value="ECO:0007669"/>
    <property type="project" value="TreeGrafter"/>
</dbReference>
<dbReference type="GO" id="GO:0043190">
    <property type="term" value="C:ATP-binding cassette (ABC) transporter complex"/>
    <property type="evidence" value="ECO:0007669"/>
    <property type="project" value="TreeGrafter"/>
</dbReference>
<sequence>MAFLKLNEVSFSYPRQDRPVLSGIDLALEQEGIAALVGPNGSGKTTLTKLMVGILSPSAGEVYLEERSLRNFSLAQIGRRIGYIFQNPDHQLFCSTVAEEIGFGLKHRGWPLDAITERVKFLLDYFELTPYRKAFPLHLSRGEKQRVAMAAVLAPEPAFLILDEPTVGLDLYRKKLLGDYLKKIARLGRGTLVVSHDHSFVQNTADRVVVLERGRIQGCEKTKGQETR</sequence>
<evidence type="ECO:0000259" key="8">
    <source>
        <dbReference type="PROSITE" id="PS50893"/>
    </source>
</evidence>
<dbReference type="AlphaFoldDB" id="A0A3G1KR06"/>
<evidence type="ECO:0000256" key="3">
    <source>
        <dbReference type="ARBA" id="ARBA00022475"/>
    </source>
</evidence>
<dbReference type="EMBL" id="CP017634">
    <property type="protein sequence ID" value="ATW24912.1"/>
    <property type="molecule type" value="Genomic_DNA"/>
</dbReference>
<dbReference type="RefSeq" id="WP_148134148.1">
    <property type="nucleotide sequence ID" value="NZ_CP017634.1"/>
</dbReference>
<dbReference type="SUPFAM" id="SSF52540">
    <property type="entry name" value="P-loop containing nucleoside triphosphate hydrolases"/>
    <property type="match status" value="1"/>
</dbReference>
<evidence type="ECO:0000256" key="1">
    <source>
        <dbReference type="ARBA" id="ARBA00005417"/>
    </source>
</evidence>
<feature type="domain" description="ABC transporter" evidence="8">
    <location>
        <begin position="4"/>
        <end position="226"/>
    </location>
</feature>
<dbReference type="Gene3D" id="3.40.50.300">
    <property type="entry name" value="P-loop containing nucleotide triphosphate hydrolases"/>
    <property type="match status" value="1"/>
</dbReference>
<evidence type="ECO:0000256" key="2">
    <source>
        <dbReference type="ARBA" id="ARBA00022448"/>
    </source>
</evidence>
<protein>
    <submittedName>
        <fullName evidence="9">Cobalt ABC transporter ATP-binding protein</fullName>
    </submittedName>
</protein>